<evidence type="ECO:0000256" key="2">
    <source>
        <dbReference type="SAM" id="Phobius"/>
    </source>
</evidence>
<accession>E6QLG2</accession>
<keyword evidence="2" id="KW-1133">Transmembrane helix</keyword>
<dbReference type="Pfam" id="PF01520">
    <property type="entry name" value="Amidase_3"/>
    <property type="match status" value="1"/>
</dbReference>
<dbReference type="SUPFAM" id="SSF53187">
    <property type="entry name" value="Zn-dependent exopeptidases"/>
    <property type="match status" value="1"/>
</dbReference>
<dbReference type="Gene3D" id="3.40.630.40">
    <property type="entry name" value="Zn-dependent exopeptidases"/>
    <property type="match status" value="1"/>
</dbReference>
<gene>
    <name evidence="4" type="ORF">CARN6_1511</name>
</gene>
<dbReference type="GO" id="GO:0009253">
    <property type="term" value="P:peptidoglycan catabolic process"/>
    <property type="evidence" value="ECO:0007669"/>
    <property type="project" value="InterPro"/>
</dbReference>
<feature type="domain" description="MurNAc-LAA" evidence="3">
    <location>
        <begin position="59"/>
        <end position="259"/>
    </location>
</feature>
<dbReference type="InterPro" id="IPR050695">
    <property type="entry name" value="N-acetylmuramoyl_amidase_3"/>
</dbReference>
<name>E6QLG2_9ZZZZ</name>
<dbReference type="AlphaFoldDB" id="E6QLG2"/>
<dbReference type="InterPro" id="IPR002508">
    <property type="entry name" value="MurNAc-LAA_cat"/>
</dbReference>
<sequence>MRKRGTSGRKRVRRADVARLRALVLRGVGIAGLGLSQMLGLVCMAGAQAPQAGGARAVVVLDAAHGGTDGGATLLAAEGYGLDGQGSVSEKTVTLALVQQLRSLLGARGFAVVMTRTGDAAVDADARATTANHAGAMACLSLHATETGSGVHLFVSSVGATSGALLMPWKTAQSAYVTRSLKLASELNDALAGSGNADDAGGAIPVTLGRTTLPGIDSMTCPAIAVELAPLLDAKGKIVSEVTASDYQRRVVGALAAGLLAWRGDSESGGGNPR</sequence>
<dbReference type="EMBL" id="CABQ01000181">
    <property type="protein sequence ID" value="CBI08082.1"/>
    <property type="molecule type" value="Genomic_DNA"/>
</dbReference>
<dbReference type="PANTHER" id="PTHR30404:SF0">
    <property type="entry name" value="N-ACETYLMURAMOYL-L-ALANINE AMIDASE AMIC"/>
    <property type="match status" value="1"/>
</dbReference>
<keyword evidence="2" id="KW-0472">Membrane</keyword>
<dbReference type="PANTHER" id="PTHR30404">
    <property type="entry name" value="N-ACETYLMURAMOYL-L-ALANINE AMIDASE"/>
    <property type="match status" value="1"/>
</dbReference>
<proteinExistence type="predicted"/>
<dbReference type="GO" id="GO:0008745">
    <property type="term" value="F:N-acetylmuramoyl-L-alanine amidase activity"/>
    <property type="evidence" value="ECO:0007669"/>
    <property type="project" value="InterPro"/>
</dbReference>
<keyword evidence="1" id="KW-0378">Hydrolase</keyword>
<dbReference type="GO" id="GO:0030288">
    <property type="term" value="C:outer membrane-bounded periplasmic space"/>
    <property type="evidence" value="ECO:0007669"/>
    <property type="project" value="TreeGrafter"/>
</dbReference>
<protein>
    <recommendedName>
        <fullName evidence="3">MurNAc-LAA domain-containing protein</fullName>
    </recommendedName>
</protein>
<feature type="transmembrane region" description="Helical" evidence="2">
    <location>
        <begin position="20"/>
        <end position="42"/>
    </location>
</feature>
<evidence type="ECO:0000313" key="4">
    <source>
        <dbReference type="EMBL" id="CBI08082.1"/>
    </source>
</evidence>
<evidence type="ECO:0000259" key="3">
    <source>
        <dbReference type="Pfam" id="PF01520"/>
    </source>
</evidence>
<dbReference type="CDD" id="cd02696">
    <property type="entry name" value="MurNAc-LAA"/>
    <property type="match status" value="1"/>
</dbReference>
<keyword evidence="2" id="KW-0812">Transmembrane</keyword>
<evidence type="ECO:0000256" key="1">
    <source>
        <dbReference type="ARBA" id="ARBA00022801"/>
    </source>
</evidence>
<organism evidence="4">
    <name type="scientific">mine drainage metagenome</name>
    <dbReference type="NCBI Taxonomy" id="410659"/>
    <lineage>
        <taxon>unclassified sequences</taxon>
        <taxon>metagenomes</taxon>
        <taxon>ecological metagenomes</taxon>
    </lineage>
</organism>
<reference evidence="4" key="1">
    <citation type="submission" date="2009-10" db="EMBL/GenBank/DDBJ databases">
        <title>Diversity of trophic interactions inside an arsenic-rich microbial ecosystem.</title>
        <authorList>
            <person name="Bertin P.N."/>
            <person name="Heinrich-Salmeron A."/>
            <person name="Pelletier E."/>
            <person name="Goulhen-Chollet F."/>
            <person name="Arsene-Ploetze F."/>
            <person name="Gallien S."/>
            <person name="Calteau A."/>
            <person name="Vallenet D."/>
            <person name="Casiot C."/>
            <person name="Chane-Woon-Ming B."/>
            <person name="Giloteaux L."/>
            <person name="Barakat M."/>
            <person name="Bonnefoy V."/>
            <person name="Bruneel O."/>
            <person name="Chandler M."/>
            <person name="Cleiss J."/>
            <person name="Duran R."/>
            <person name="Elbaz-Poulichet F."/>
            <person name="Fonknechten N."/>
            <person name="Lauga B."/>
            <person name="Mornico D."/>
            <person name="Ortet P."/>
            <person name="Schaeffer C."/>
            <person name="Siguier P."/>
            <person name="Alexander Thil Smith A."/>
            <person name="Van Dorsselaer A."/>
            <person name="Weissenbach J."/>
            <person name="Medigue C."/>
            <person name="Le Paslier D."/>
        </authorList>
    </citation>
    <scope>NUCLEOTIDE SEQUENCE</scope>
</reference>
<comment type="caution">
    <text evidence="4">The sequence shown here is derived from an EMBL/GenBank/DDBJ whole genome shotgun (WGS) entry which is preliminary data.</text>
</comment>